<evidence type="ECO:0000256" key="2">
    <source>
        <dbReference type="ARBA" id="ARBA00005466"/>
    </source>
</evidence>
<evidence type="ECO:0000256" key="5">
    <source>
        <dbReference type="ARBA" id="ARBA00022827"/>
    </source>
</evidence>
<dbReference type="FunFam" id="3.40.462.10:FF:000001">
    <property type="entry name" value="Cytokinin dehydrogenase 2"/>
    <property type="match status" value="1"/>
</dbReference>
<dbReference type="SUPFAM" id="SSF56176">
    <property type="entry name" value="FAD-binding/transporter-associated domain-like"/>
    <property type="match status" value="1"/>
</dbReference>
<protein>
    <recommendedName>
        <fullName evidence="3">cytokinin dehydrogenase</fullName>
        <ecNumber evidence="3">1.5.99.12</ecNumber>
    </recommendedName>
</protein>
<dbReference type="SUPFAM" id="SSF55103">
    <property type="entry name" value="FAD-linked oxidases, C-terminal domain"/>
    <property type="match status" value="1"/>
</dbReference>
<comment type="similarity">
    <text evidence="2">Belongs to the oxygen-dependent FAD-linked oxidoreductase family.</text>
</comment>
<reference evidence="11" key="1">
    <citation type="submission" date="2025-08" db="UniProtKB">
        <authorList>
            <consortium name="RefSeq"/>
        </authorList>
    </citation>
    <scope>IDENTIFICATION</scope>
    <source>
        <strain evidence="11">OHB3-1</strain>
    </source>
</reference>
<dbReference type="InterPro" id="IPR050432">
    <property type="entry name" value="FAD-linked_Oxidoreductases_BP"/>
</dbReference>
<dbReference type="EC" id="1.5.99.12" evidence="3"/>
<dbReference type="Pfam" id="PF09265">
    <property type="entry name" value="Cytokin-bind"/>
    <property type="match status" value="1"/>
</dbReference>
<accession>A0A6J1D1Q2</accession>
<dbReference type="AlphaFoldDB" id="A0A6J1D1Q2"/>
<dbReference type="Pfam" id="PF01565">
    <property type="entry name" value="FAD_binding_4"/>
    <property type="match status" value="1"/>
</dbReference>
<evidence type="ECO:0000259" key="9">
    <source>
        <dbReference type="PROSITE" id="PS51387"/>
    </source>
</evidence>
<dbReference type="InterPro" id="IPR006094">
    <property type="entry name" value="Oxid_FAD_bind_N"/>
</dbReference>
<dbReference type="InterPro" id="IPR016167">
    <property type="entry name" value="FAD-bd_PCMH_sub1"/>
</dbReference>
<dbReference type="InterPro" id="IPR016164">
    <property type="entry name" value="FAD-linked_Oxase-like_C"/>
</dbReference>
<dbReference type="InterPro" id="IPR036318">
    <property type="entry name" value="FAD-bd_PCMH-like_sf"/>
</dbReference>
<sequence>MAKYFSIPAYFALMFFISCLKSSIAKSKAWFNFLPLHVADKLRDDPESLKSAAVDFGNMVTHAPAAVLYPSSPNDVVALLKLANSRPVPFTVAAKGRGHSVRGQAMAPNGVVVEMTSIDNPGPRIAVLGSPSAGFYADVGGEQLWVDVLNATLEHGLAPESWTDYLYITVGGTLSNAGISGQTFRYGPQIGNVTELDVITGKGDLVSCSPERNCELFHSVLGGLGQFGIIVRARIPLYPTPNRVKWFRILYSKFSDFTMDQERLISMNGRKQKGALDYLEGLLLMHDGPPDNWRSSFFPPSHHSTIISLVNQHSIIYCLEFAKYYDDRSLDTVDKELEDLMRELNFLPGYKFEKDVSYVEFLNRVRSGELSLQSQGLWDVPHPWLNLFVPRSRITDFDSGVFKDIVLKRKLTKGPILIYPMNRSKWDDRMSAIIPDEEVFYTIGFLNSSGFEDWEAMEEQNREILKFCNSVDTKIKQYLPHYKTQADWEKHFGSKWRRIQERKKEFDPKMILSPGQKIFNL</sequence>
<dbReference type="PROSITE" id="PS51257">
    <property type="entry name" value="PROKAR_LIPOPROTEIN"/>
    <property type="match status" value="1"/>
</dbReference>
<keyword evidence="8" id="KW-0732">Signal</keyword>
<evidence type="ECO:0000256" key="8">
    <source>
        <dbReference type="SAM" id="SignalP"/>
    </source>
</evidence>
<proteinExistence type="inferred from homology"/>
<evidence type="ECO:0000313" key="10">
    <source>
        <dbReference type="Proteomes" id="UP000504603"/>
    </source>
</evidence>
<dbReference type="InterPro" id="IPR006093">
    <property type="entry name" value="Oxy_OxRdtase_FAD_BS"/>
</dbReference>
<dbReference type="InterPro" id="IPR015345">
    <property type="entry name" value="Cytokinin_DH_FAD/cytokin-bd"/>
</dbReference>
<dbReference type="GO" id="GO:0071949">
    <property type="term" value="F:FAD binding"/>
    <property type="evidence" value="ECO:0007669"/>
    <property type="project" value="InterPro"/>
</dbReference>
<organism evidence="10 11">
    <name type="scientific">Momordica charantia</name>
    <name type="common">Bitter gourd</name>
    <name type="synonym">Balsam pear</name>
    <dbReference type="NCBI Taxonomy" id="3673"/>
    <lineage>
        <taxon>Eukaryota</taxon>
        <taxon>Viridiplantae</taxon>
        <taxon>Streptophyta</taxon>
        <taxon>Embryophyta</taxon>
        <taxon>Tracheophyta</taxon>
        <taxon>Spermatophyta</taxon>
        <taxon>Magnoliopsida</taxon>
        <taxon>eudicotyledons</taxon>
        <taxon>Gunneridae</taxon>
        <taxon>Pentapetalae</taxon>
        <taxon>rosids</taxon>
        <taxon>fabids</taxon>
        <taxon>Cucurbitales</taxon>
        <taxon>Cucurbitaceae</taxon>
        <taxon>Momordiceae</taxon>
        <taxon>Momordica</taxon>
    </lineage>
</organism>
<dbReference type="Gene3D" id="3.30.465.10">
    <property type="match status" value="1"/>
</dbReference>
<comment type="catalytic activity">
    <reaction evidence="7">
        <text>N(6)-dimethylallyladenine + A + H2O = 3-methyl-2-butenal + adenine + AH2</text>
        <dbReference type="Rhea" id="RHEA:13625"/>
        <dbReference type="ChEBI" id="CHEBI:13193"/>
        <dbReference type="ChEBI" id="CHEBI:15377"/>
        <dbReference type="ChEBI" id="CHEBI:15825"/>
        <dbReference type="ChEBI" id="CHEBI:16708"/>
        <dbReference type="ChEBI" id="CHEBI:17499"/>
        <dbReference type="ChEBI" id="CHEBI:17660"/>
        <dbReference type="EC" id="1.5.99.12"/>
    </reaction>
</comment>
<keyword evidence="4" id="KW-0285">Flavoprotein</keyword>
<evidence type="ECO:0000313" key="11">
    <source>
        <dbReference type="RefSeq" id="XP_022147588.1"/>
    </source>
</evidence>
<dbReference type="GO" id="GO:0019139">
    <property type="term" value="F:cytokinin dehydrogenase activity"/>
    <property type="evidence" value="ECO:0007669"/>
    <property type="project" value="UniProtKB-EC"/>
</dbReference>
<keyword evidence="10" id="KW-1185">Reference proteome</keyword>
<name>A0A6J1D1Q2_MOMCH</name>
<dbReference type="RefSeq" id="XP_022147588.1">
    <property type="nucleotide sequence ID" value="XM_022291896.1"/>
</dbReference>
<evidence type="ECO:0000256" key="4">
    <source>
        <dbReference type="ARBA" id="ARBA00022630"/>
    </source>
</evidence>
<dbReference type="PROSITE" id="PS00862">
    <property type="entry name" value="OX2_COVAL_FAD"/>
    <property type="match status" value="1"/>
</dbReference>
<dbReference type="Gene3D" id="3.30.43.10">
    <property type="entry name" value="Uridine Diphospho-n-acetylenolpyruvylglucosamine Reductase, domain 2"/>
    <property type="match status" value="1"/>
</dbReference>
<dbReference type="GeneID" id="111016479"/>
<feature type="chain" id="PRO_5026873955" description="cytokinin dehydrogenase" evidence="8">
    <location>
        <begin position="26"/>
        <end position="521"/>
    </location>
</feature>
<keyword evidence="5" id="KW-0274">FAD</keyword>
<gene>
    <name evidence="11" type="primary">LOC111016479</name>
</gene>
<keyword evidence="6" id="KW-0560">Oxidoreductase</keyword>
<comment type="cofactor">
    <cofactor evidence="1">
        <name>FAD</name>
        <dbReference type="ChEBI" id="CHEBI:57692"/>
    </cofactor>
</comment>
<dbReference type="PROSITE" id="PS51387">
    <property type="entry name" value="FAD_PCMH"/>
    <property type="match status" value="1"/>
</dbReference>
<evidence type="ECO:0000256" key="6">
    <source>
        <dbReference type="ARBA" id="ARBA00023002"/>
    </source>
</evidence>
<dbReference type="InterPro" id="IPR016169">
    <property type="entry name" value="FAD-bd_PCMH_sub2"/>
</dbReference>
<evidence type="ECO:0000256" key="3">
    <source>
        <dbReference type="ARBA" id="ARBA00011928"/>
    </source>
</evidence>
<dbReference type="KEGG" id="mcha:111016479"/>
<dbReference type="GO" id="GO:0009690">
    <property type="term" value="P:cytokinin metabolic process"/>
    <property type="evidence" value="ECO:0007669"/>
    <property type="project" value="InterPro"/>
</dbReference>
<dbReference type="PANTHER" id="PTHR13878">
    <property type="entry name" value="GULONOLACTONE OXIDASE"/>
    <property type="match status" value="1"/>
</dbReference>
<evidence type="ECO:0000256" key="1">
    <source>
        <dbReference type="ARBA" id="ARBA00001974"/>
    </source>
</evidence>
<dbReference type="InterPro" id="IPR016166">
    <property type="entry name" value="FAD-bd_PCMH"/>
</dbReference>
<feature type="signal peptide" evidence="8">
    <location>
        <begin position="1"/>
        <end position="25"/>
    </location>
</feature>
<evidence type="ECO:0000256" key="7">
    <source>
        <dbReference type="ARBA" id="ARBA00048224"/>
    </source>
</evidence>
<dbReference type="Gene3D" id="3.40.462.10">
    <property type="entry name" value="FAD-linked oxidases, C-terminal domain"/>
    <property type="match status" value="1"/>
</dbReference>
<feature type="domain" description="FAD-binding PCMH-type" evidence="9">
    <location>
        <begin position="60"/>
        <end position="240"/>
    </location>
</feature>
<dbReference type="OrthoDB" id="415825at2759"/>
<dbReference type="InterPro" id="IPR016170">
    <property type="entry name" value="Cytok_DH_C_sf"/>
</dbReference>
<dbReference type="Proteomes" id="UP000504603">
    <property type="component" value="Unplaced"/>
</dbReference>
<dbReference type="PANTHER" id="PTHR13878:SF127">
    <property type="entry name" value="CYTOKININ DEHYDROGENASE 3"/>
    <property type="match status" value="1"/>
</dbReference>